<evidence type="ECO:0000313" key="2">
    <source>
        <dbReference type="EMBL" id="XAY03524.1"/>
    </source>
</evidence>
<dbReference type="RefSeq" id="WP_354700080.1">
    <property type="nucleotide sequence ID" value="NZ_CP114014.1"/>
</dbReference>
<organism evidence="2">
    <name type="scientific">Paraconexibacter sp. AEG42_29</name>
    <dbReference type="NCBI Taxonomy" id="2997339"/>
    <lineage>
        <taxon>Bacteria</taxon>
        <taxon>Bacillati</taxon>
        <taxon>Actinomycetota</taxon>
        <taxon>Thermoleophilia</taxon>
        <taxon>Solirubrobacterales</taxon>
        <taxon>Paraconexibacteraceae</taxon>
        <taxon>Paraconexibacter</taxon>
    </lineage>
</organism>
<accession>A0AAU7APC1</accession>
<feature type="domain" description="Mce/MlaD" evidence="1">
    <location>
        <begin position="53"/>
        <end position="128"/>
    </location>
</feature>
<sequence length="445" mass="46401">MSRSPANSRLRRPRRDTPSVRRVLLSGLATLAAAAALIALGISSYNGVPGRDYKTVYVDVPKVGYLNVHDPVRIAGVRVGQVKSTDVTADGQAQVKVQLEPDVELPAGTTAAIRANGLLGARYVQLIPAATSGDGATMADGSTIRTREDVLSFGVPETLETLDAGARGGLGTTVDTLGQGMLGSGEQLSRGLHSAALTTTPFFGLRDRLLAPGTQLAELVPSLNRGMTPLDASRRDIAATLPPLADAVQPFIDRRDAVRETLEKAPGALTAADSGLARGRRLLRSADALATAAHRTLPTVPAGLRRTAALLREAPTPLNRTRSLLSEADETVPAVLKLTKAIPPVLPKAEHALKTASPILDELAPSGCDFINLWTTFRSMTGFGINGSGPGGPTMMFRAAVVPSPEVLSGTGGITPKPGTPTRNAYPAPCRFGPSEYPTTTLAGK</sequence>
<dbReference type="Pfam" id="PF02470">
    <property type="entry name" value="MlaD"/>
    <property type="match status" value="1"/>
</dbReference>
<dbReference type="PANTHER" id="PTHR33371:SF4">
    <property type="entry name" value="INTERMEMBRANE PHOSPHOLIPID TRANSPORT SYSTEM BINDING PROTEIN MLAD"/>
    <property type="match status" value="1"/>
</dbReference>
<dbReference type="EMBL" id="CP114014">
    <property type="protein sequence ID" value="XAY03524.1"/>
    <property type="molecule type" value="Genomic_DNA"/>
</dbReference>
<proteinExistence type="predicted"/>
<gene>
    <name evidence="2" type="ORF">DSM112329_00343</name>
</gene>
<dbReference type="KEGG" id="parq:DSM112329_00343"/>
<dbReference type="PANTHER" id="PTHR33371">
    <property type="entry name" value="INTERMEMBRANE PHOSPHOLIPID TRANSPORT SYSTEM BINDING PROTEIN MLAD-RELATED"/>
    <property type="match status" value="1"/>
</dbReference>
<dbReference type="InterPro" id="IPR003399">
    <property type="entry name" value="Mce/MlaD"/>
</dbReference>
<protein>
    <recommendedName>
        <fullName evidence="1">Mce/MlaD domain-containing protein</fullName>
    </recommendedName>
</protein>
<reference evidence="2" key="1">
    <citation type="submission" date="2022-12" db="EMBL/GenBank/DDBJ databases">
        <title>Paraconexibacter alkalitolerans sp. nov. and Baekduia alba sp. nov., isolated from soil and emended description of the genera Paraconexibacter (Chun et al., 2020) and Baekduia (An et al., 2020).</title>
        <authorList>
            <person name="Vieira S."/>
            <person name="Huber K.J."/>
            <person name="Geppert A."/>
            <person name="Wolf J."/>
            <person name="Neumann-Schaal M."/>
            <person name="Muesken M."/>
            <person name="Overmann J."/>
        </authorList>
    </citation>
    <scope>NUCLEOTIDE SEQUENCE</scope>
    <source>
        <strain evidence="2">AEG42_29</strain>
    </source>
</reference>
<dbReference type="InterPro" id="IPR052336">
    <property type="entry name" value="MlaD_Phospholipid_Transporter"/>
</dbReference>
<dbReference type="AlphaFoldDB" id="A0AAU7APC1"/>
<evidence type="ECO:0000259" key="1">
    <source>
        <dbReference type="Pfam" id="PF02470"/>
    </source>
</evidence>
<name>A0AAU7APC1_9ACTN</name>